<gene>
    <name evidence="2" type="ORF">H8744_00450</name>
</gene>
<name>A0A926F4G7_9BACT</name>
<dbReference type="InterPro" id="IPR021257">
    <property type="entry name" value="DUF2809"/>
</dbReference>
<dbReference type="AlphaFoldDB" id="A0A926F4G7"/>
<dbReference type="RefSeq" id="WP_262432952.1">
    <property type="nucleotide sequence ID" value="NZ_JACRTF010000001.1"/>
</dbReference>
<feature type="transmembrane region" description="Helical" evidence="1">
    <location>
        <begin position="5"/>
        <end position="26"/>
    </location>
</feature>
<keyword evidence="1" id="KW-0812">Transmembrane</keyword>
<evidence type="ECO:0000313" key="3">
    <source>
        <dbReference type="Proteomes" id="UP000651085"/>
    </source>
</evidence>
<keyword evidence="1" id="KW-0472">Membrane</keyword>
<feature type="transmembrane region" description="Helical" evidence="1">
    <location>
        <begin position="97"/>
        <end position="117"/>
    </location>
</feature>
<dbReference type="EMBL" id="JACRTF010000001">
    <property type="protein sequence ID" value="MBC8591729.1"/>
    <property type="molecule type" value="Genomic_DNA"/>
</dbReference>
<dbReference type="Pfam" id="PF10990">
    <property type="entry name" value="DUF2809"/>
    <property type="match status" value="1"/>
</dbReference>
<keyword evidence="3" id="KW-1185">Reference proteome</keyword>
<dbReference type="Proteomes" id="UP000651085">
    <property type="component" value="Unassembled WGS sequence"/>
</dbReference>
<organism evidence="2 3">
    <name type="scientific">Jilunia laotingensis</name>
    <dbReference type="NCBI Taxonomy" id="2763675"/>
    <lineage>
        <taxon>Bacteria</taxon>
        <taxon>Pseudomonadati</taxon>
        <taxon>Bacteroidota</taxon>
        <taxon>Bacteroidia</taxon>
        <taxon>Bacteroidales</taxon>
        <taxon>Bacteroidaceae</taxon>
        <taxon>Jilunia</taxon>
    </lineage>
</organism>
<evidence type="ECO:0000313" key="2">
    <source>
        <dbReference type="EMBL" id="MBC8591729.1"/>
    </source>
</evidence>
<feature type="transmembrane region" description="Helical" evidence="1">
    <location>
        <begin position="32"/>
        <end position="51"/>
    </location>
</feature>
<keyword evidence="1" id="KW-1133">Transmembrane helix</keyword>
<proteinExistence type="predicted"/>
<protein>
    <submittedName>
        <fullName evidence="2">DUF2809 domain-containing protein</fullName>
    </submittedName>
</protein>
<evidence type="ECO:0000256" key="1">
    <source>
        <dbReference type="SAM" id="Phobius"/>
    </source>
</evidence>
<sequence length="143" mass="17105">MKKRLIYLLCFLVLLIIEFFIGAYVHDAFVRPYIGDVLVVLLIYFFIRIFIPRSLVWLPVYVFSFACFIEVLQYFQFADMLGLSGNVFARIVLGSTFDWLDIVCYAIGCLLLWIAEWTSRRMERRKRASQAYLGYKRRTHWYL</sequence>
<reference evidence="2" key="1">
    <citation type="submission" date="2020-08" db="EMBL/GenBank/DDBJ databases">
        <title>Genome public.</title>
        <authorList>
            <person name="Liu C."/>
            <person name="Sun Q."/>
        </authorList>
    </citation>
    <scope>NUCLEOTIDE SEQUENCE</scope>
    <source>
        <strain evidence="2">N12</strain>
    </source>
</reference>
<accession>A0A926F4G7</accession>
<comment type="caution">
    <text evidence="2">The sequence shown here is derived from an EMBL/GenBank/DDBJ whole genome shotgun (WGS) entry which is preliminary data.</text>
</comment>
<feature type="transmembrane region" description="Helical" evidence="1">
    <location>
        <begin position="58"/>
        <end position="77"/>
    </location>
</feature>